<proteinExistence type="predicted"/>
<name>A0A0H3FX11_KLEAK</name>
<evidence type="ECO:0000313" key="1">
    <source>
        <dbReference type="EMBL" id="AEG98902.1"/>
    </source>
</evidence>
<dbReference type="AlphaFoldDB" id="A0A0H3FX11"/>
<gene>
    <name evidence="1" type="ordered locus">EAE_19975</name>
</gene>
<dbReference type="Proteomes" id="UP000008881">
    <property type="component" value="Chromosome"/>
</dbReference>
<accession>A0A0H3FX11</accession>
<evidence type="ECO:0000313" key="2">
    <source>
        <dbReference type="Proteomes" id="UP000008881"/>
    </source>
</evidence>
<dbReference type="KEGG" id="eae:EAE_19975"/>
<protein>
    <submittedName>
        <fullName evidence="1">Uncharacterized protein</fullName>
    </submittedName>
</protein>
<sequence length="35" mass="4113">MANYFTKGKLMKGMEIKKKPLLLIWINKVAYLSLK</sequence>
<keyword evidence="2" id="KW-1185">Reference proteome</keyword>
<reference evidence="1 2" key="1">
    <citation type="journal article" date="2012" name="J. Bacteriol.">
        <title>Complete genome sequence of Enterobacter aerogenes KCTC 2190.</title>
        <authorList>
            <person name="Shin S.H."/>
            <person name="Kim S."/>
            <person name="Kim J.Y."/>
            <person name="Lee S."/>
            <person name="Um Y."/>
            <person name="Oh M.K."/>
            <person name="Kim Y.R."/>
            <person name="Lee J."/>
            <person name="Yang K.S."/>
        </authorList>
    </citation>
    <scope>NUCLEOTIDE SEQUENCE [LARGE SCALE GENOMIC DNA]</scope>
    <source>
        <strain evidence="1 2">KCTC 2190</strain>
    </source>
</reference>
<organism evidence="1 2">
    <name type="scientific">Klebsiella aerogenes (strain ATCC 13048 / DSM 30053 / CCUG 1429 / JCM 1235 / KCTC 2190 / NBRC 13534 / NCIMB 10102 / NCTC 10006 / CDC 819-56)</name>
    <name type="common">Enterobacter aerogenes</name>
    <dbReference type="NCBI Taxonomy" id="1028307"/>
    <lineage>
        <taxon>Bacteria</taxon>
        <taxon>Pseudomonadati</taxon>
        <taxon>Pseudomonadota</taxon>
        <taxon>Gammaproteobacteria</taxon>
        <taxon>Enterobacterales</taxon>
        <taxon>Enterobacteriaceae</taxon>
        <taxon>Klebsiella/Raoultella group</taxon>
        <taxon>Klebsiella</taxon>
    </lineage>
</organism>
<dbReference type="EMBL" id="CP002824">
    <property type="protein sequence ID" value="AEG98902.1"/>
    <property type="molecule type" value="Genomic_DNA"/>
</dbReference>
<dbReference type="HOGENOM" id="CLU_3364720_0_0_6"/>